<feature type="compositionally biased region" description="Low complexity" evidence="7">
    <location>
        <begin position="446"/>
        <end position="455"/>
    </location>
</feature>
<feature type="compositionally biased region" description="Basic and acidic residues" evidence="7">
    <location>
        <begin position="288"/>
        <end position="306"/>
    </location>
</feature>
<feature type="region of interest" description="Disordered" evidence="7">
    <location>
        <begin position="273"/>
        <end position="334"/>
    </location>
</feature>
<evidence type="ECO:0000259" key="8">
    <source>
        <dbReference type="PROSITE" id="PS50011"/>
    </source>
</evidence>
<feature type="region of interest" description="Disordered" evidence="7">
    <location>
        <begin position="360"/>
        <end position="494"/>
    </location>
</feature>
<sequence>MKVRPWSIRPDLRLTAHVVAGRYRLDDLLGRGGAADVYEGLDLRLRRPIAVKVFRPESAVQTEERFDHEGRLLARLEHPGLVTVYDSGQEDGQPYLVMQLIKGTTLRRRIATAPLTPGEAGRTGAALASVLAHVHAAGVVHRDVKPSNILLDGAGAPHLTDFGISRLLDTTAHTSTGTLVGTAAYMAPEQVLGQGAGPAADVYSLGLVLLESLKGELEYAGAPMEAAIARLHRPPVIPADLPRDLVALLEAMTDPDENSRPDADACSRALAAVPDARPALPLPGARPPGDDHDPADDTLHSQDTDARTGGAGAVDAAAPGDGRAAPEPAVPAPAPSFRTGRALLTAGAALAVFGVTLTGSIDGRPVEGEGAVPPPRVAVTDPPSASVDHPDPSPPSPAVPASDPGPLTSSPTDTSDTAAGRTGPTADERPETGTDADAEGAPATYRDGQGNARGNAAGGPGRDETDAKPAKVKPPKEEKGHKHGGGSPGGGQRR</sequence>
<dbReference type="InterPro" id="IPR000719">
    <property type="entry name" value="Prot_kinase_dom"/>
</dbReference>
<keyword evidence="4" id="KW-0547">Nucleotide-binding</keyword>
<reference evidence="9" key="1">
    <citation type="submission" date="2022-08" db="EMBL/GenBank/DDBJ databases">
        <title>Streptomyces changanensis sp. nov., an actinomycete isolated from soil.</title>
        <authorList>
            <person name="Wu H."/>
            <person name="Han L."/>
        </authorList>
    </citation>
    <scope>NUCLEOTIDE SEQUENCE</scope>
    <source>
        <strain evidence="9">HL-66</strain>
    </source>
</reference>
<evidence type="ECO:0000313" key="10">
    <source>
        <dbReference type="Proteomes" id="UP001060150"/>
    </source>
</evidence>
<name>A0ABY5N2V1_9ACTN</name>
<evidence type="ECO:0000256" key="4">
    <source>
        <dbReference type="ARBA" id="ARBA00022741"/>
    </source>
</evidence>
<dbReference type="SMART" id="SM00220">
    <property type="entry name" value="S_TKc"/>
    <property type="match status" value="1"/>
</dbReference>
<dbReference type="InterPro" id="IPR008271">
    <property type="entry name" value="Ser/Thr_kinase_AS"/>
</dbReference>
<organism evidence="9 10">
    <name type="scientific">Streptomyces changanensis</name>
    <dbReference type="NCBI Taxonomy" id="2964669"/>
    <lineage>
        <taxon>Bacteria</taxon>
        <taxon>Bacillati</taxon>
        <taxon>Actinomycetota</taxon>
        <taxon>Actinomycetes</taxon>
        <taxon>Kitasatosporales</taxon>
        <taxon>Streptomycetaceae</taxon>
        <taxon>Streptomyces</taxon>
    </lineage>
</organism>
<evidence type="ECO:0000256" key="7">
    <source>
        <dbReference type="SAM" id="MobiDB-lite"/>
    </source>
</evidence>
<feature type="compositionally biased region" description="Low complexity" evidence="7">
    <location>
        <begin position="313"/>
        <end position="327"/>
    </location>
</feature>
<evidence type="ECO:0000256" key="2">
    <source>
        <dbReference type="ARBA" id="ARBA00022527"/>
    </source>
</evidence>
<dbReference type="PROSITE" id="PS00108">
    <property type="entry name" value="PROTEIN_KINASE_ST"/>
    <property type="match status" value="1"/>
</dbReference>
<dbReference type="Proteomes" id="UP001060150">
    <property type="component" value="Chromosome"/>
</dbReference>
<feature type="compositionally biased region" description="Basic and acidic residues" evidence="7">
    <location>
        <begin position="461"/>
        <end position="480"/>
    </location>
</feature>
<gene>
    <name evidence="9" type="ORF">NRO40_00545</name>
</gene>
<dbReference type="CDD" id="cd14014">
    <property type="entry name" value="STKc_PknB_like"/>
    <property type="match status" value="1"/>
</dbReference>
<dbReference type="Pfam" id="PF00069">
    <property type="entry name" value="Pkinase"/>
    <property type="match status" value="1"/>
</dbReference>
<keyword evidence="2 9" id="KW-0723">Serine/threonine-protein kinase</keyword>
<dbReference type="InterPro" id="IPR011009">
    <property type="entry name" value="Kinase-like_dom_sf"/>
</dbReference>
<feature type="compositionally biased region" description="Low complexity" evidence="7">
    <location>
        <begin position="399"/>
        <end position="417"/>
    </location>
</feature>
<dbReference type="EMBL" id="CP102332">
    <property type="protein sequence ID" value="UUS29470.1"/>
    <property type="molecule type" value="Genomic_DNA"/>
</dbReference>
<protein>
    <recommendedName>
        <fullName evidence="1">non-specific serine/threonine protein kinase</fullName>
        <ecNumber evidence="1">2.7.11.1</ecNumber>
    </recommendedName>
</protein>
<evidence type="ECO:0000256" key="5">
    <source>
        <dbReference type="ARBA" id="ARBA00022777"/>
    </source>
</evidence>
<keyword evidence="6" id="KW-0067">ATP-binding</keyword>
<dbReference type="PROSITE" id="PS50011">
    <property type="entry name" value="PROTEIN_KINASE_DOM"/>
    <property type="match status" value="1"/>
</dbReference>
<dbReference type="PANTHER" id="PTHR43289">
    <property type="entry name" value="MITOGEN-ACTIVATED PROTEIN KINASE KINASE KINASE 20-RELATED"/>
    <property type="match status" value="1"/>
</dbReference>
<evidence type="ECO:0000256" key="3">
    <source>
        <dbReference type="ARBA" id="ARBA00022679"/>
    </source>
</evidence>
<accession>A0ABY5N2V1</accession>
<keyword evidence="3" id="KW-0808">Transferase</keyword>
<keyword evidence="10" id="KW-1185">Reference proteome</keyword>
<evidence type="ECO:0000256" key="1">
    <source>
        <dbReference type="ARBA" id="ARBA00012513"/>
    </source>
</evidence>
<keyword evidence="5 9" id="KW-0418">Kinase</keyword>
<dbReference type="EC" id="2.7.11.1" evidence="1"/>
<dbReference type="GO" id="GO:0004674">
    <property type="term" value="F:protein serine/threonine kinase activity"/>
    <property type="evidence" value="ECO:0007669"/>
    <property type="project" value="UniProtKB-KW"/>
</dbReference>
<dbReference type="RefSeq" id="WP_079046731.1">
    <property type="nucleotide sequence ID" value="NZ_CP102332.1"/>
</dbReference>
<dbReference type="SUPFAM" id="SSF56112">
    <property type="entry name" value="Protein kinase-like (PK-like)"/>
    <property type="match status" value="1"/>
</dbReference>
<evidence type="ECO:0000256" key="6">
    <source>
        <dbReference type="ARBA" id="ARBA00022840"/>
    </source>
</evidence>
<feature type="compositionally biased region" description="Gly residues" evidence="7">
    <location>
        <begin position="485"/>
        <end position="494"/>
    </location>
</feature>
<dbReference type="Gene3D" id="1.10.510.10">
    <property type="entry name" value="Transferase(Phosphotransferase) domain 1"/>
    <property type="match status" value="1"/>
</dbReference>
<dbReference type="Gene3D" id="3.30.200.20">
    <property type="entry name" value="Phosphorylase Kinase, domain 1"/>
    <property type="match status" value="1"/>
</dbReference>
<proteinExistence type="predicted"/>
<evidence type="ECO:0000313" key="9">
    <source>
        <dbReference type="EMBL" id="UUS29470.1"/>
    </source>
</evidence>
<dbReference type="PANTHER" id="PTHR43289:SF6">
    <property type="entry name" value="SERINE_THREONINE-PROTEIN KINASE NEKL-3"/>
    <property type="match status" value="1"/>
</dbReference>
<feature type="domain" description="Protein kinase" evidence="8">
    <location>
        <begin position="23"/>
        <end position="280"/>
    </location>
</feature>